<keyword evidence="12" id="KW-1185">Reference proteome</keyword>
<dbReference type="InterPro" id="IPR029489">
    <property type="entry name" value="OGT/SEC/SPY_C"/>
</dbReference>
<accession>A0A395JNW6</accession>
<sequence length="608" mass="68800">MRVERSQIEQYFQRGKFLEALDGLEHIEPSAWRDTTRLRCLRAMGHGADSVIFANELFETLNNKAHEYRINTSKRNHQLRYIALVFAEQGQAEQASQIMQELCEQSPEVASLHREHAFALNSNDELDGAELALNRAIELQPMNANSHAQLARIYCRTGRVKAGYNSYSMAASLEPENPNYLQRLIYWSNFSELTTPQSNYQLTKLWVQKAHPNNQSGTNTWRTVNPERQLRIGFISSDFCAHSVSFSILPLLEGLNRSQFHITAYNDSKKSDSITESIRKLCDSWHDVARSTDKSLSALVASDQIDILVDLNGHSTGNRLSVFSKHVAPIQLSWLGYPSTTGLKSINYRITDRVADPIGDGDEFYSEKLVRLTNGFLCYKPLETAPAIAPVDGNGEIRFGAFCSLSKISSLTLDCWAAAMHAVPNSTLQLKRQELKSKHTQDFFLREFSERGIEPQRIILNSAKSKIDQHLDSYNQIDLTLDTTPYNGTTTTLESLWMGVPVVSMVGRTHASRISASILRRLNLDGMATSSVTEFANRAKEMSELGESRNELRHSLRHQMEKSSLMNSQQFGREFGNALREKWRAWCQDREKEADTQAPERHSSGDLS</sequence>
<evidence type="ECO:0000259" key="10">
    <source>
        <dbReference type="Pfam" id="PF13844"/>
    </source>
</evidence>
<dbReference type="EC" id="2.4.1.255" evidence="3"/>
<dbReference type="SMART" id="SM00028">
    <property type="entry name" value="TPR"/>
    <property type="match status" value="2"/>
</dbReference>
<dbReference type="InterPro" id="IPR011990">
    <property type="entry name" value="TPR-like_helical_dom_sf"/>
</dbReference>
<dbReference type="EMBL" id="QNRT01000001">
    <property type="protein sequence ID" value="RBP53334.1"/>
    <property type="molecule type" value="Genomic_DNA"/>
</dbReference>
<evidence type="ECO:0000256" key="1">
    <source>
        <dbReference type="ARBA" id="ARBA00004922"/>
    </source>
</evidence>
<dbReference type="InterPro" id="IPR019734">
    <property type="entry name" value="TPR_rpt"/>
</dbReference>
<feature type="domain" description="O-GlcNAc transferase C-terminal" evidence="10">
    <location>
        <begin position="397"/>
        <end position="573"/>
    </location>
</feature>
<keyword evidence="6" id="KW-0677">Repeat</keyword>
<evidence type="ECO:0000256" key="6">
    <source>
        <dbReference type="ARBA" id="ARBA00022737"/>
    </source>
</evidence>
<evidence type="ECO:0000256" key="4">
    <source>
        <dbReference type="ARBA" id="ARBA00022676"/>
    </source>
</evidence>
<dbReference type="RefSeq" id="WP_113952916.1">
    <property type="nucleotide sequence ID" value="NZ_QNRT01000001.1"/>
</dbReference>
<comment type="caution">
    <text evidence="11">The sequence shown here is derived from an EMBL/GenBank/DDBJ whole genome shotgun (WGS) entry which is preliminary data.</text>
</comment>
<keyword evidence="4" id="KW-0328">Glycosyltransferase</keyword>
<organism evidence="11 12">
    <name type="scientific">Arenicella xantha</name>
    <dbReference type="NCBI Taxonomy" id="644221"/>
    <lineage>
        <taxon>Bacteria</taxon>
        <taxon>Pseudomonadati</taxon>
        <taxon>Pseudomonadota</taxon>
        <taxon>Gammaproteobacteria</taxon>
        <taxon>Arenicellales</taxon>
        <taxon>Arenicellaceae</taxon>
        <taxon>Arenicella</taxon>
    </lineage>
</organism>
<gene>
    <name evidence="11" type="ORF">DFR28_101720</name>
</gene>
<evidence type="ECO:0000256" key="9">
    <source>
        <dbReference type="SAM" id="MobiDB-lite"/>
    </source>
</evidence>
<keyword evidence="7 8" id="KW-0802">TPR repeat</keyword>
<evidence type="ECO:0000256" key="2">
    <source>
        <dbReference type="ARBA" id="ARBA00005386"/>
    </source>
</evidence>
<dbReference type="SUPFAM" id="SSF48452">
    <property type="entry name" value="TPR-like"/>
    <property type="match status" value="1"/>
</dbReference>
<evidence type="ECO:0000313" key="12">
    <source>
        <dbReference type="Proteomes" id="UP000253083"/>
    </source>
</evidence>
<dbReference type="AlphaFoldDB" id="A0A395JNW6"/>
<comment type="similarity">
    <text evidence="2">Belongs to the glycosyltransferase 41 family. O-GlcNAc transferase subfamily.</text>
</comment>
<dbReference type="Gene3D" id="3.40.50.2000">
    <property type="entry name" value="Glycogen Phosphorylase B"/>
    <property type="match status" value="1"/>
</dbReference>
<evidence type="ECO:0000256" key="8">
    <source>
        <dbReference type="PROSITE-ProRule" id="PRU00339"/>
    </source>
</evidence>
<dbReference type="PANTHER" id="PTHR44835:SF1">
    <property type="entry name" value="PROTEIN O-GLCNAC TRANSFERASE"/>
    <property type="match status" value="1"/>
</dbReference>
<feature type="domain" description="O-GlcNAc transferase C-terminal" evidence="10">
    <location>
        <begin position="223"/>
        <end position="377"/>
    </location>
</feature>
<dbReference type="Gene3D" id="1.25.40.10">
    <property type="entry name" value="Tetratricopeptide repeat domain"/>
    <property type="match status" value="1"/>
</dbReference>
<dbReference type="InParanoid" id="A0A395JNW6"/>
<dbReference type="Gene3D" id="3.40.50.11380">
    <property type="match status" value="1"/>
</dbReference>
<feature type="region of interest" description="Disordered" evidence="9">
    <location>
        <begin position="589"/>
        <end position="608"/>
    </location>
</feature>
<dbReference type="InterPro" id="IPR051939">
    <property type="entry name" value="Glycosyltr_41/O-GlcNAc_trsf"/>
</dbReference>
<reference evidence="11 12" key="1">
    <citation type="submission" date="2018-06" db="EMBL/GenBank/DDBJ databases">
        <title>Genomic Encyclopedia of Type Strains, Phase IV (KMG-IV): sequencing the most valuable type-strain genomes for metagenomic binning, comparative biology and taxonomic classification.</title>
        <authorList>
            <person name="Goeker M."/>
        </authorList>
    </citation>
    <scope>NUCLEOTIDE SEQUENCE [LARGE SCALE GENOMIC DNA]</scope>
    <source>
        <strain evidence="11 12">DSM 24032</strain>
    </source>
</reference>
<dbReference type="OrthoDB" id="7058953at2"/>
<keyword evidence="5 11" id="KW-0808">Transferase</keyword>
<protein>
    <recommendedName>
        <fullName evidence="3">protein O-GlcNAc transferase</fullName>
        <ecNumber evidence="3">2.4.1.255</ecNumber>
    </recommendedName>
</protein>
<comment type="pathway">
    <text evidence="1">Protein modification; protein glycosylation.</text>
</comment>
<name>A0A395JNW6_9GAMM</name>
<dbReference type="Proteomes" id="UP000253083">
    <property type="component" value="Unassembled WGS sequence"/>
</dbReference>
<dbReference type="PROSITE" id="PS50005">
    <property type="entry name" value="TPR"/>
    <property type="match status" value="1"/>
</dbReference>
<dbReference type="PANTHER" id="PTHR44835">
    <property type="entry name" value="UDP-N-ACETYLGLUCOSAMINE--PEPTIDE N-ACETYLGLUCOSAMINYLTRANSFERASE SPINDLY-RELATED"/>
    <property type="match status" value="1"/>
</dbReference>
<feature type="repeat" description="TPR" evidence="8">
    <location>
        <begin position="144"/>
        <end position="177"/>
    </location>
</feature>
<evidence type="ECO:0000313" key="11">
    <source>
        <dbReference type="EMBL" id="RBP53334.1"/>
    </source>
</evidence>
<proteinExistence type="inferred from homology"/>
<evidence type="ECO:0000256" key="7">
    <source>
        <dbReference type="ARBA" id="ARBA00022803"/>
    </source>
</evidence>
<evidence type="ECO:0000256" key="3">
    <source>
        <dbReference type="ARBA" id="ARBA00011970"/>
    </source>
</evidence>
<dbReference type="GO" id="GO:0097363">
    <property type="term" value="F:protein O-acetylglucosaminyltransferase activity"/>
    <property type="evidence" value="ECO:0007669"/>
    <property type="project" value="UniProtKB-EC"/>
</dbReference>
<evidence type="ECO:0000256" key="5">
    <source>
        <dbReference type="ARBA" id="ARBA00022679"/>
    </source>
</evidence>
<dbReference type="Pfam" id="PF13844">
    <property type="entry name" value="Glyco_transf_41"/>
    <property type="match status" value="2"/>
</dbReference>